<evidence type="ECO:0000256" key="2">
    <source>
        <dbReference type="ARBA" id="ARBA00022723"/>
    </source>
</evidence>
<evidence type="ECO:0000256" key="5">
    <source>
        <dbReference type="ARBA" id="ARBA00022833"/>
    </source>
</evidence>
<dbReference type="InterPro" id="IPR001547">
    <property type="entry name" value="Glyco_hydro_5"/>
</dbReference>
<evidence type="ECO:0000313" key="11">
    <source>
        <dbReference type="EMBL" id="TRX95703.1"/>
    </source>
</evidence>
<evidence type="ECO:0000256" key="6">
    <source>
        <dbReference type="ARBA" id="ARBA00023295"/>
    </source>
</evidence>
<dbReference type="Proteomes" id="UP000319160">
    <property type="component" value="Unassembled WGS sequence"/>
</dbReference>
<feature type="compositionally biased region" description="Polar residues" evidence="8">
    <location>
        <begin position="869"/>
        <end position="889"/>
    </location>
</feature>
<dbReference type="PROSITE" id="PS50103">
    <property type="entry name" value="ZF_C3H1"/>
    <property type="match status" value="1"/>
</dbReference>
<dbReference type="InterPro" id="IPR036855">
    <property type="entry name" value="Znf_CCCH_sf"/>
</dbReference>
<feature type="compositionally biased region" description="Polar residues" evidence="8">
    <location>
        <begin position="677"/>
        <end position="686"/>
    </location>
</feature>
<evidence type="ECO:0000313" key="12">
    <source>
        <dbReference type="Proteomes" id="UP000319160"/>
    </source>
</evidence>
<keyword evidence="2 7" id="KW-0479">Metal-binding</keyword>
<dbReference type="CDD" id="cd23954">
    <property type="entry name" value="AMO1_CTD"/>
    <property type="match status" value="1"/>
</dbReference>
<feature type="compositionally biased region" description="Low complexity" evidence="8">
    <location>
        <begin position="732"/>
        <end position="753"/>
    </location>
</feature>
<evidence type="ECO:0000256" key="4">
    <source>
        <dbReference type="ARBA" id="ARBA00022801"/>
    </source>
</evidence>
<keyword evidence="9" id="KW-0732">Signal</keyword>
<dbReference type="SMART" id="SM00356">
    <property type="entry name" value="ZnF_C3H1"/>
    <property type="match status" value="1"/>
</dbReference>
<gene>
    <name evidence="11" type="ORF">FHL15_003257</name>
</gene>
<dbReference type="PANTHER" id="PTHR31263:SF0">
    <property type="entry name" value="CELLULASE FAMILY PROTEIN (AFU_ORTHOLOGUE AFUA_5G14560)"/>
    <property type="match status" value="1"/>
</dbReference>
<feature type="compositionally biased region" description="Polar residues" evidence="8">
    <location>
        <begin position="814"/>
        <end position="826"/>
    </location>
</feature>
<keyword evidence="5 7" id="KW-0862">Zinc</keyword>
<dbReference type="GO" id="GO:0008270">
    <property type="term" value="F:zinc ion binding"/>
    <property type="evidence" value="ECO:0007669"/>
    <property type="project" value="UniProtKB-KW"/>
</dbReference>
<evidence type="ECO:0000256" key="9">
    <source>
        <dbReference type="SAM" id="SignalP"/>
    </source>
</evidence>
<keyword evidence="4" id="KW-0378">Hydrolase</keyword>
<proteinExistence type="inferred from homology"/>
<sequence length="1017" mass="108840">MLGSSLVPLLAFGGALFAQTSWASPLPRQSASWPYGPFTVSGAEMKNSRGDSIVYAGTNWPGHGEVMIPDGLQYQSIETIVSKIKSLGMNAIRLTYAIQMVDQIYANGGKDTTVQQSFNTALGSTNGPKVYAKFLAKNPSFNASTTRLEVFDAVAAECAKQQIHVHLDNHMSRAAWCCSTTDGNSWFGDSDYNVSNWLRGLSYMATHAKSWTAITSMSLRNELRSPDNNPSLKSQSYNWRDWYTNIKQGTAAIHSANPDILIFLSGLDFDTWITPMFQGTAMTPGTAKYSAADFPGHANKLVLEVHNYNNGATSCSSLESSLYNNGFQAMHREDSKTVNVFPVVLSEFGFAQTDSEWRRVYASCIAGYLAKQKAGWFIWVVSGSYYIRSGTQDFEEAWGLLSHDWSTWRSQSYIDGGLKPLIQNTIRSMLNRCVFALDRRETPINKCLMAPLCRFYQQGNCRNGANCRFEHPGVNTSSNPFDANRFGALSNAPTRPQDGANTYKVTKESIKVDLAEERPTWILSCYGPGKEAPEQLFGGYPREQSLEEVMLHIRRSANPQQALAEVTALHNQAEQQIQTTLGNLDGAVQFVLAGANNHPNRIDICKQNTKEGGTNGVFAVKTGFADNPLTSNTSANQNPFSTTQSNPFGGGGSGGGAPAFGQPSALGQKPSAFGAAPTSQFGQPSQMGAAAPAFGQPSQMGASAPAFGQPSQMGASAPAFGQPSTLGQRPNPFAAASTTAPSPFAAQATQPAFGQPSNIGKPANPFGAPAPSSASPFGQQPPAPSGASPFTQVSQPATSNASPFGQPVAPNPFAQPSASKDLSMDTSGPEPAPNNPFGPPTSNSGFGPKPPNPPFGTPTGPFARALSGSGPNLSSQGLTNQAASSNTAARTGPYAPGSTKQHPPVDSYITKAMNGRLMTFKGQPVVYKWKVNDRYQDQPPENPTPDQAAPGIRKPDGSWLKILFPDGPPPYNKDTEPDAAQYDATVKAAYNKMAALGKFENGMPEVPPMREDCVWTF</sequence>
<dbReference type="SUPFAM" id="SSF90229">
    <property type="entry name" value="CCCH zinc finger"/>
    <property type="match status" value="1"/>
</dbReference>
<dbReference type="Gene3D" id="4.10.1000.10">
    <property type="entry name" value="Zinc finger, CCCH-type"/>
    <property type="match status" value="1"/>
</dbReference>
<dbReference type="PANTHER" id="PTHR31263">
    <property type="entry name" value="CELLULASE FAMILY PROTEIN (AFU_ORTHOLOGUE AFUA_5G14560)"/>
    <property type="match status" value="1"/>
</dbReference>
<feature type="compositionally biased region" description="Low complexity" evidence="8">
    <location>
        <begin position="762"/>
        <end position="778"/>
    </location>
</feature>
<dbReference type="GO" id="GO:0000272">
    <property type="term" value="P:polysaccharide catabolic process"/>
    <property type="evidence" value="ECO:0007669"/>
    <property type="project" value="InterPro"/>
</dbReference>
<dbReference type="EMBL" id="VFLP01000014">
    <property type="protein sequence ID" value="TRX95703.1"/>
    <property type="molecule type" value="Genomic_DNA"/>
</dbReference>
<name>A0A553I667_9PEZI</name>
<dbReference type="AlphaFoldDB" id="A0A553I667"/>
<feature type="compositionally biased region" description="Pro residues" evidence="8">
    <location>
        <begin position="830"/>
        <end position="839"/>
    </location>
</feature>
<feature type="compositionally biased region" description="Polar residues" evidence="8">
    <location>
        <begin position="788"/>
        <end position="803"/>
    </location>
</feature>
<dbReference type="SUPFAM" id="SSF51445">
    <property type="entry name" value="(Trans)glycosidases"/>
    <property type="match status" value="1"/>
</dbReference>
<evidence type="ECO:0000259" key="10">
    <source>
        <dbReference type="PROSITE" id="PS50103"/>
    </source>
</evidence>
<evidence type="ECO:0000256" key="8">
    <source>
        <dbReference type="SAM" id="MobiDB-lite"/>
    </source>
</evidence>
<keyword evidence="6" id="KW-0326">Glycosidase</keyword>
<dbReference type="InterPro" id="IPR017853">
    <property type="entry name" value="GH"/>
</dbReference>
<dbReference type="Pfam" id="PF18044">
    <property type="entry name" value="zf-CCCH_4"/>
    <property type="match status" value="1"/>
</dbReference>
<organism evidence="11 12">
    <name type="scientific">Xylaria flabelliformis</name>
    <dbReference type="NCBI Taxonomy" id="2512241"/>
    <lineage>
        <taxon>Eukaryota</taxon>
        <taxon>Fungi</taxon>
        <taxon>Dikarya</taxon>
        <taxon>Ascomycota</taxon>
        <taxon>Pezizomycotina</taxon>
        <taxon>Sordariomycetes</taxon>
        <taxon>Xylariomycetidae</taxon>
        <taxon>Xylariales</taxon>
        <taxon>Xylariaceae</taxon>
        <taxon>Xylaria</taxon>
    </lineage>
</organism>
<dbReference type="Gene3D" id="3.20.20.80">
    <property type="entry name" value="Glycosidases"/>
    <property type="match status" value="1"/>
</dbReference>
<keyword evidence="3 7" id="KW-0863">Zinc-finger</keyword>
<dbReference type="GO" id="GO:0004553">
    <property type="term" value="F:hydrolase activity, hydrolyzing O-glycosyl compounds"/>
    <property type="evidence" value="ECO:0007669"/>
    <property type="project" value="InterPro"/>
</dbReference>
<reference evidence="12" key="1">
    <citation type="submission" date="2019-06" db="EMBL/GenBank/DDBJ databases">
        <title>Draft genome sequence of the griseofulvin-producing fungus Xylaria cubensis strain G536.</title>
        <authorList>
            <person name="Mead M.E."/>
            <person name="Raja H.A."/>
            <person name="Steenwyk J.L."/>
            <person name="Knowles S.L."/>
            <person name="Oberlies N.H."/>
            <person name="Rokas A."/>
        </authorList>
    </citation>
    <scope>NUCLEOTIDE SEQUENCE [LARGE SCALE GENOMIC DNA]</scope>
    <source>
        <strain evidence="12">G536</strain>
    </source>
</reference>
<dbReference type="Pfam" id="PF00150">
    <property type="entry name" value="Cellulase"/>
    <property type="match status" value="1"/>
</dbReference>
<accession>A0A553I667</accession>
<comment type="similarity">
    <text evidence="1">Belongs to the glycosyl hydrolase 5 (cellulase A) family.</text>
</comment>
<evidence type="ECO:0000256" key="7">
    <source>
        <dbReference type="PROSITE-ProRule" id="PRU00723"/>
    </source>
</evidence>
<dbReference type="STRING" id="2512241.A0A553I667"/>
<feature type="region of interest" description="Disordered" evidence="8">
    <location>
        <begin position="935"/>
        <end position="955"/>
    </location>
</feature>
<protein>
    <recommendedName>
        <fullName evidence="10">C3H1-type domain-containing protein</fullName>
    </recommendedName>
</protein>
<comment type="caution">
    <text evidence="11">The sequence shown here is derived from an EMBL/GenBank/DDBJ whole genome shotgun (WGS) entry which is preliminary data.</text>
</comment>
<feature type="region of interest" description="Disordered" evidence="8">
    <location>
        <begin position="629"/>
        <end position="906"/>
    </location>
</feature>
<feature type="signal peptide" evidence="9">
    <location>
        <begin position="1"/>
        <end position="23"/>
    </location>
</feature>
<dbReference type="OrthoDB" id="442731at2759"/>
<evidence type="ECO:0000256" key="3">
    <source>
        <dbReference type="ARBA" id="ARBA00022771"/>
    </source>
</evidence>
<dbReference type="InterPro" id="IPR041367">
    <property type="entry name" value="Znf-CCCH_4"/>
</dbReference>
<feature type="zinc finger region" description="C3H1-type" evidence="7">
    <location>
        <begin position="452"/>
        <end position="474"/>
    </location>
</feature>
<dbReference type="InterPro" id="IPR000571">
    <property type="entry name" value="Znf_CCCH"/>
</dbReference>
<feature type="chain" id="PRO_5022125944" description="C3H1-type domain-containing protein" evidence="9">
    <location>
        <begin position="24"/>
        <end position="1017"/>
    </location>
</feature>
<feature type="compositionally biased region" description="Polar residues" evidence="8">
    <location>
        <begin position="629"/>
        <end position="643"/>
    </location>
</feature>
<evidence type="ECO:0000256" key="1">
    <source>
        <dbReference type="ARBA" id="ARBA00005641"/>
    </source>
</evidence>
<feature type="compositionally biased region" description="Gly residues" evidence="8">
    <location>
        <begin position="648"/>
        <end position="658"/>
    </location>
</feature>
<keyword evidence="12" id="KW-1185">Reference proteome</keyword>
<feature type="domain" description="C3H1-type" evidence="10">
    <location>
        <begin position="452"/>
        <end position="474"/>
    </location>
</feature>